<feature type="chain" id="PRO_5035440267" description="Cell wall galactomannoprotein" evidence="1">
    <location>
        <begin position="23"/>
        <end position="154"/>
    </location>
</feature>
<dbReference type="Proteomes" id="UP000813824">
    <property type="component" value="Unassembled WGS sequence"/>
</dbReference>
<name>A0A8K0US03_9AGAR</name>
<dbReference type="EMBL" id="JAEVFJ010000010">
    <property type="protein sequence ID" value="KAH8102137.1"/>
    <property type="molecule type" value="Genomic_DNA"/>
</dbReference>
<dbReference type="AlphaFoldDB" id="A0A8K0US03"/>
<sequence length="154" mass="16044">MFFKSSAVFGSLILSSASLAGAAPARLNARQSGDLDCNIARVKVVGNVLEAARTARNLTQDLACDQTATALLANVTTNIIQTEDAIADIVLAVFNNQTAPSDSRQKVADGLTFAFEAASNITSPSTNVMDKVNQLKNELLLAGSAGNDVLTQCV</sequence>
<feature type="signal peptide" evidence="1">
    <location>
        <begin position="1"/>
        <end position="22"/>
    </location>
</feature>
<accession>A0A8K0US03</accession>
<evidence type="ECO:0000313" key="2">
    <source>
        <dbReference type="EMBL" id="KAH8102137.1"/>
    </source>
</evidence>
<proteinExistence type="predicted"/>
<evidence type="ECO:0008006" key="4">
    <source>
        <dbReference type="Google" id="ProtNLM"/>
    </source>
</evidence>
<keyword evidence="3" id="KW-1185">Reference proteome</keyword>
<gene>
    <name evidence="2" type="ORF">BXZ70DRAFT_55192</name>
</gene>
<reference evidence="2" key="1">
    <citation type="journal article" date="2021" name="New Phytol.">
        <title>Evolutionary innovations through gain and loss of genes in the ectomycorrhizal Boletales.</title>
        <authorList>
            <person name="Wu G."/>
            <person name="Miyauchi S."/>
            <person name="Morin E."/>
            <person name="Kuo A."/>
            <person name="Drula E."/>
            <person name="Varga T."/>
            <person name="Kohler A."/>
            <person name="Feng B."/>
            <person name="Cao Y."/>
            <person name="Lipzen A."/>
            <person name="Daum C."/>
            <person name="Hundley H."/>
            <person name="Pangilinan J."/>
            <person name="Johnson J."/>
            <person name="Barry K."/>
            <person name="LaButti K."/>
            <person name="Ng V."/>
            <person name="Ahrendt S."/>
            <person name="Min B."/>
            <person name="Choi I.G."/>
            <person name="Park H."/>
            <person name="Plett J.M."/>
            <person name="Magnuson J."/>
            <person name="Spatafora J.W."/>
            <person name="Nagy L.G."/>
            <person name="Henrissat B."/>
            <person name="Grigoriev I.V."/>
            <person name="Yang Z.L."/>
            <person name="Xu J."/>
            <person name="Martin F.M."/>
        </authorList>
    </citation>
    <scope>NUCLEOTIDE SEQUENCE</scope>
    <source>
        <strain evidence="2">KKN 215</strain>
    </source>
</reference>
<evidence type="ECO:0000313" key="3">
    <source>
        <dbReference type="Proteomes" id="UP000813824"/>
    </source>
</evidence>
<dbReference type="OrthoDB" id="3178264at2759"/>
<evidence type="ECO:0000256" key="1">
    <source>
        <dbReference type="SAM" id="SignalP"/>
    </source>
</evidence>
<organism evidence="2 3">
    <name type="scientific">Cristinia sonorae</name>
    <dbReference type="NCBI Taxonomy" id="1940300"/>
    <lineage>
        <taxon>Eukaryota</taxon>
        <taxon>Fungi</taxon>
        <taxon>Dikarya</taxon>
        <taxon>Basidiomycota</taxon>
        <taxon>Agaricomycotina</taxon>
        <taxon>Agaricomycetes</taxon>
        <taxon>Agaricomycetidae</taxon>
        <taxon>Agaricales</taxon>
        <taxon>Pleurotineae</taxon>
        <taxon>Stephanosporaceae</taxon>
        <taxon>Cristinia</taxon>
    </lineage>
</organism>
<protein>
    <recommendedName>
        <fullName evidence="4">Cell wall galactomannoprotein</fullName>
    </recommendedName>
</protein>
<comment type="caution">
    <text evidence="2">The sequence shown here is derived from an EMBL/GenBank/DDBJ whole genome shotgun (WGS) entry which is preliminary data.</text>
</comment>
<keyword evidence="1" id="KW-0732">Signal</keyword>